<keyword evidence="3" id="KW-0378">Hydrolase</keyword>
<comment type="caution">
    <text evidence="3">The sequence shown here is derived from an EMBL/GenBank/DDBJ whole genome shotgun (WGS) entry which is preliminary data.</text>
</comment>
<dbReference type="PANTHER" id="PTHR32046">
    <property type="entry name" value="G DOMAIN-CONTAINING PROTEIN"/>
    <property type="match status" value="1"/>
</dbReference>
<dbReference type="AlphaFoldDB" id="V6U0R8"/>
<protein>
    <submittedName>
        <fullName evidence="3">Putative nucleoside triphosphate hydrolase superfamily, P-loop domain protein</fullName>
    </submittedName>
</protein>
<evidence type="ECO:0000256" key="1">
    <source>
        <dbReference type="SAM" id="Coils"/>
    </source>
</evidence>
<evidence type="ECO:0000313" key="3">
    <source>
        <dbReference type="EMBL" id="ESU42855.1"/>
    </source>
</evidence>
<dbReference type="VEuPathDB" id="GiardiaDB:DHA2_151656"/>
<dbReference type="VEuPathDB" id="GiardiaDB:GL50803_0014997"/>
<reference evidence="4" key="1">
    <citation type="submission" date="2012-02" db="EMBL/GenBank/DDBJ databases">
        <title>Genome sequencing of Giardia lamblia Genotypes A2 and B isolates (DH and GS) and comparative analysis with the genomes of Genotypes A1 and E (WB and Pig).</title>
        <authorList>
            <person name="Adam R."/>
            <person name="Dahlstrom E."/>
            <person name="Martens C."/>
            <person name="Bruno D."/>
            <person name="Barbian K."/>
            <person name="Porcella S.F."/>
            <person name="Nash T."/>
        </authorList>
    </citation>
    <scope>NUCLEOTIDE SEQUENCE</scope>
    <source>
        <strain evidence="4">GS</strain>
    </source>
</reference>
<dbReference type="OrthoDB" id="2386367at2759"/>
<keyword evidence="1" id="KW-0175">Coiled coil</keyword>
<feature type="region of interest" description="Disordered" evidence="2">
    <location>
        <begin position="1"/>
        <end position="28"/>
    </location>
</feature>
<dbReference type="InterPro" id="IPR027417">
    <property type="entry name" value="P-loop_NTPase"/>
</dbReference>
<accession>V6U0R8</accession>
<sequence length="793" mass="89832">MPPAKSSSGVRGAPSTRTSQTAITPESRPTLRNILADDPNITVPEQEDLILMWATRILRKLKEGYDSSPPMCCKTFSLDTITFKGDEIDLRLRSLSNGDLSQIQNDNLRSLAVLIYEAYTKEKPIGYDKLREYRCQLPDKLKKCVEKCGHATVDEILEKLDPSSGKQSKRHSNSKHAASGANRSSGRLLKSHERVVPLPSRPAFSSSAEVSNALAEASAARHLVEYTTLRPMSITPTTPIGELSILLIGESGVGKSTLINMFALCSRFSELREIPLENMSWPTPVHFAFDGVNVSTKGAGTKISGGSDTQVSQDYRFDYTLDGSPISVCVIDTPGMGDTRGLEKDAENMRNIIKHLSQHRALHGVCFLLKPNDSRFTVFLKYCIEELLKHFHKNILDNVVIGFTHTRGTLYRPGDTLPSLKSYFSSNGINLPLERETLYCFDSEIVRLITLCSQNAGLITSEMCSVSAESWHKTREELARMFEYIGKLTPHNVKETVDFNVTLRVSEELVRKLPELLANLETEKEEMRKVRGRLEYLQKNKKLLANEVCVQKEIFEQPELLYPELRYKEYSKIYDEAYFLVDKYKGLDNKEKATFKEKWLKCIEDSSCLNFCRKYRNKKSNHETALIEESACNKLTESDDVKKKLAECKSEEQEFNTLLEESKKRIELYNRACATINKALQVCRQFLVENSIIDPQQQLRNLQHRLEEMRKHAAYGNVDSTADIQKDVRYYESMIAAPSGNSATSRVSLETVQHCIETLKRTDFIGEIVSKIAPLEDDTNPTTNPDVQARRDK</sequence>
<evidence type="ECO:0000256" key="2">
    <source>
        <dbReference type="SAM" id="MobiDB-lite"/>
    </source>
</evidence>
<dbReference type="VEuPathDB" id="GiardiaDB:GL50581_101"/>
<dbReference type="PROSITE" id="PS00675">
    <property type="entry name" value="SIGMA54_INTERACT_1"/>
    <property type="match status" value="1"/>
</dbReference>
<dbReference type="VEuPathDB" id="GiardiaDB:QR46_4838"/>
<dbReference type="Gene3D" id="3.40.50.300">
    <property type="entry name" value="P-loop containing nucleotide triphosphate hydrolases"/>
    <property type="match status" value="1"/>
</dbReference>
<dbReference type="PRINTS" id="PR00449">
    <property type="entry name" value="RASTRNSFRMNG"/>
</dbReference>
<feature type="compositionally biased region" description="Polar residues" evidence="2">
    <location>
        <begin position="1"/>
        <end position="24"/>
    </location>
</feature>
<dbReference type="PANTHER" id="PTHR32046:SF11">
    <property type="entry name" value="IMMUNE-ASSOCIATED NUCLEOTIDE-BINDING PROTEIN 10-LIKE"/>
    <property type="match status" value="1"/>
</dbReference>
<dbReference type="Proteomes" id="UP000018040">
    <property type="component" value="Unassembled WGS sequence"/>
</dbReference>
<feature type="coiled-coil region" evidence="1">
    <location>
        <begin position="506"/>
        <end position="547"/>
    </location>
</feature>
<reference evidence="3 4" key="2">
    <citation type="journal article" date="2013" name="Genome Biol. Evol.">
        <title>Genome sequencing of Giardia lamblia genotypes A2 and B isolates (DH and GS) and comparative analysis with the genomes of genotypes A1 and E (WB and Pig).</title>
        <authorList>
            <person name="Adam R.D."/>
            <person name="Dahlstrom E.W."/>
            <person name="Martens C.A."/>
            <person name="Bruno D.P."/>
            <person name="Barbian K.D."/>
            <person name="Ricklefs S.M."/>
            <person name="Hernandez M.M."/>
            <person name="Narla N.P."/>
            <person name="Patel R.B."/>
            <person name="Porcella S.F."/>
            <person name="Nash T.E."/>
        </authorList>
    </citation>
    <scope>NUCLEOTIDE SEQUENCE [LARGE SCALE GENOMIC DNA]</scope>
    <source>
        <strain evidence="3 4">GS</strain>
    </source>
</reference>
<dbReference type="InterPro" id="IPR025662">
    <property type="entry name" value="Sigma_54_int_dom_ATP-bd_1"/>
</dbReference>
<evidence type="ECO:0000313" key="4">
    <source>
        <dbReference type="Proteomes" id="UP000018040"/>
    </source>
</evidence>
<name>V6U0R8_GIAIN</name>
<dbReference type="EMBL" id="AHHH01000068">
    <property type="protein sequence ID" value="ESU42855.1"/>
    <property type="molecule type" value="Genomic_DNA"/>
</dbReference>
<gene>
    <name evidence="3" type="ORF">GSB_153489</name>
</gene>
<organism evidence="3 4">
    <name type="scientific">Giardia intestinalis</name>
    <name type="common">Giardia lamblia</name>
    <dbReference type="NCBI Taxonomy" id="5741"/>
    <lineage>
        <taxon>Eukaryota</taxon>
        <taxon>Metamonada</taxon>
        <taxon>Diplomonadida</taxon>
        <taxon>Hexamitidae</taxon>
        <taxon>Giardiinae</taxon>
        <taxon>Giardia</taxon>
    </lineage>
</organism>
<proteinExistence type="predicted"/>
<dbReference type="GO" id="GO:0016787">
    <property type="term" value="F:hydrolase activity"/>
    <property type="evidence" value="ECO:0007669"/>
    <property type="project" value="UniProtKB-KW"/>
</dbReference>
<dbReference type="SUPFAM" id="SSF52540">
    <property type="entry name" value="P-loop containing nucleoside triphosphate hydrolases"/>
    <property type="match status" value="1"/>
</dbReference>
<feature type="region of interest" description="Disordered" evidence="2">
    <location>
        <begin position="159"/>
        <end position="186"/>
    </location>
</feature>